<dbReference type="Pfam" id="PF03729">
    <property type="entry name" value="DUF308"/>
    <property type="match status" value="1"/>
</dbReference>
<feature type="transmembrane region" description="Helical" evidence="1">
    <location>
        <begin position="154"/>
        <end position="177"/>
    </location>
</feature>
<dbReference type="InterPro" id="IPR005152">
    <property type="entry name" value="Lipase_secreted"/>
</dbReference>
<proteinExistence type="predicted"/>
<feature type="transmembrane region" description="Helical" evidence="1">
    <location>
        <begin position="198"/>
        <end position="218"/>
    </location>
</feature>
<sequence length="594" mass="60443">MAAVRRWSLLVVSVLAVPVGALLALRPFASLGVLVVGVVAGLVVLGAVRLVADRPAAADRDAPDAAEPPPTPPRWWWAPGCAYLAAAAVVLLWPGPTIRVLAVAVGLVLVADGVLDVLAARGARGTARAGALLSGATSVLLGALALAWPDVTVLVVAVLFGARVLLAGLRGVGAALGRGRTPRPSVADRRARPGTWRLVGQVAALVVTLALTAAGIGIERAAHEPDDFYATPADVPDAPGRLLRSAAFTSSEVPPDALAWRILYTTTRVDGSPTVASGLVLAPRTATGAAARPADVVAWAHGTTGVTPGCAPSVLPDGLAAGAMFVADDVLARGWAVVATDYAGLGTDGPHAYLVGEPAAHDVLDAVRAAHELDDVALSDRHVVWGHSQGGGAALWTGIVAPDYAPDVDLLGVAALAPASNPSALLAHLPEVSVGALFAAYLAQGYTATYPDVRLDDVVRPGARVIVREMAHRCLAERGVVVSALTALLLDQPVWAHDDPYTGAFGARLDENVPDGAIDAPLLVAQGTADSIVVASAQDAYVAARCAAGHAVDHRSYPGLDHVALVEPDSPLIPALLAWTADRFGGAPPVDGCA</sequence>
<protein>
    <submittedName>
        <fullName evidence="2">DUF308 domain-containing protein</fullName>
    </submittedName>
</protein>
<feature type="transmembrane region" description="Helical" evidence="1">
    <location>
        <begin position="131"/>
        <end position="148"/>
    </location>
</feature>
<evidence type="ECO:0000256" key="1">
    <source>
        <dbReference type="SAM" id="Phobius"/>
    </source>
</evidence>
<organism evidence="2 3">
    <name type="scientific">Cellulomonas avistercoris</name>
    <dbReference type="NCBI Taxonomy" id="2762242"/>
    <lineage>
        <taxon>Bacteria</taxon>
        <taxon>Bacillati</taxon>
        <taxon>Actinomycetota</taxon>
        <taxon>Actinomycetes</taxon>
        <taxon>Micrococcales</taxon>
        <taxon>Cellulomonadaceae</taxon>
        <taxon>Cellulomonas</taxon>
    </lineage>
</organism>
<dbReference type="Proteomes" id="UP000604241">
    <property type="component" value="Unassembled WGS sequence"/>
</dbReference>
<comment type="caution">
    <text evidence="2">The sequence shown here is derived from an EMBL/GenBank/DDBJ whole genome shotgun (WGS) entry which is preliminary data.</text>
</comment>
<accession>A0ABR8QIU4</accession>
<evidence type="ECO:0000313" key="3">
    <source>
        <dbReference type="Proteomes" id="UP000604241"/>
    </source>
</evidence>
<dbReference type="Gene3D" id="3.40.50.1820">
    <property type="entry name" value="alpha/beta hydrolase"/>
    <property type="match status" value="2"/>
</dbReference>
<keyword evidence="1" id="KW-0472">Membrane</keyword>
<keyword evidence="3" id="KW-1185">Reference proteome</keyword>
<reference evidence="2 3" key="1">
    <citation type="submission" date="2020-08" db="EMBL/GenBank/DDBJ databases">
        <title>A Genomic Blueprint of the Chicken Gut Microbiome.</title>
        <authorList>
            <person name="Gilroy R."/>
            <person name="Ravi A."/>
            <person name="Getino M."/>
            <person name="Pursley I."/>
            <person name="Horton D.L."/>
            <person name="Alikhan N.-F."/>
            <person name="Baker D."/>
            <person name="Gharbi K."/>
            <person name="Hall N."/>
            <person name="Watson M."/>
            <person name="Adriaenssens E.M."/>
            <person name="Foster-Nyarko E."/>
            <person name="Jarju S."/>
            <person name="Secka A."/>
            <person name="Antonio M."/>
            <person name="Oren A."/>
            <person name="Chaudhuri R."/>
            <person name="La Ragione R.M."/>
            <person name="Hildebrand F."/>
            <person name="Pallen M.J."/>
        </authorList>
    </citation>
    <scope>NUCLEOTIDE SEQUENCE [LARGE SCALE GENOMIC DNA]</scope>
    <source>
        <strain evidence="2 3">Sa3CUA2</strain>
    </source>
</reference>
<gene>
    <name evidence="2" type="ORF">H9657_18490</name>
</gene>
<dbReference type="SUPFAM" id="SSF53474">
    <property type="entry name" value="alpha/beta-Hydrolases"/>
    <property type="match status" value="1"/>
</dbReference>
<name>A0ABR8QIU4_9CELL</name>
<dbReference type="PANTHER" id="PTHR34853:SF1">
    <property type="entry name" value="LIPASE 5"/>
    <property type="match status" value="1"/>
</dbReference>
<feature type="transmembrane region" description="Helical" evidence="1">
    <location>
        <begin position="75"/>
        <end position="94"/>
    </location>
</feature>
<feature type="transmembrane region" description="Helical" evidence="1">
    <location>
        <begin position="31"/>
        <end position="52"/>
    </location>
</feature>
<dbReference type="Pfam" id="PF03583">
    <property type="entry name" value="LIP"/>
    <property type="match status" value="1"/>
</dbReference>
<dbReference type="InterPro" id="IPR029058">
    <property type="entry name" value="AB_hydrolase_fold"/>
</dbReference>
<feature type="transmembrane region" description="Helical" evidence="1">
    <location>
        <begin position="7"/>
        <end position="25"/>
    </location>
</feature>
<evidence type="ECO:0000313" key="2">
    <source>
        <dbReference type="EMBL" id="MBD7920266.1"/>
    </source>
</evidence>
<dbReference type="EMBL" id="JACSQV010000025">
    <property type="protein sequence ID" value="MBD7920266.1"/>
    <property type="molecule type" value="Genomic_DNA"/>
</dbReference>
<dbReference type="PANTHER" id="PTHR34853">
    <property type="match status" value="1"/>
</dbReference>
<keyword evidence="1" id="KW-0812">Transmembrane</keyword>
<keyword evidence="1" id="KW-1133">Transmembrane helix</keyword>
<feature type="transmembrane region" description="Helical" evidence="1">
    <location>
        <begin position="100"/>
        <end position="119"/>
    </location>
</feature>
<dbReference type="InterPro" id="IPR005325">
    <property type="entry name" value="DUF308_memb"/>
</dbReference>